<dbReference type="PANTHER" id="PTHR33577:SF16">
    <property type="entry name" value="HEME HALOPEROXIDASE FAMILY PROFILE DOMAIN-CONTAINING PROTEIN"/>
    <property type="match status" value="1"/>
</dbReference>
<dbReference type="Pfam" id="PF01328">
    <property type="entry name" value="Peroxidase_2"/>
    <property type="match status" value="1"/>
</dbReference>
<keyword evidence="6" id="KW-0408">Iron</keyword>
<comment type="similarity">
    <text evidence="7">Belongs to the chloroperoxidase family.</text>
</comment>
<name>A0A0C9TL83_SPHS4</name>
<dbReference type="PROSITE" id="PS51405">
    <property type="entry name" value="HEME_HALOPEROXIDASE"/>
    <property type="match status" value="1"/>
</dbReference>
<evidence type="ECO:0000256" key="3">
    <source>
        <dbReference type="ARBA" id="ARBA00022617"/>
    </source>
</evidence>
<dbReference type="Gene3D" id="1.10.489.10">
    <property type="entry name" value="Chloroperoxidase-like"/>
    <property type="match status" value="1"/>
</dbReference>
<comment type="cofactor">
    <cofactor evidence="1">
        <name>heme b</name>
        <dbReference type="ChEBI" id="CHEBI:60344"/>
    </cofactor>
</comment>
<dbReference type="GO" id="GO:0004601">
    <property type="term" value="F:peroxidase activity"/>
    <property type="evidence" value="ECO:0007669"/>
    <property type="project" value="UniProtKB-KW"/>
</dbReference>
<dbReference type="InterPro" id="IPR036851">
    <property type="entry name" value="Chloroperoxidase-like_sf"/>
</dbReference>
<keyword evidence="3" id="KW-0349">Heme</keyword>
<evidence type="ECO:0000256" key="6">
    <source>
        <dbReference type="ARBA" id="ARBA00023004"/>
    </source>
</evidence>
<evidence type="ECO:0000256" key="5">
    <source>
        <dbReference type="ARBA" id="ARBA00023002"/>
    </source>
</evidence>
<keyword evidence="2" id="KW-0575">Peroxidase</keyword>
<accession>A0A0C9TL83</accession>
<evidence type="ECO:0000313" key="9">
    <source>
        <dbReference type="EMBL" id="KIJ30608.1"/>
    </source>
</evidence>
<evidence type="ECO:0000259" key="8">
    <source>
        <dbReference type="PROSITE" id="PS51405"/>
    </source>
</evidence>
<dbReference type="AlphaFoldDB" id="A0A0C9TL83"/>
<dbReference type="InterPro" id="IPR000028">
    <property type="entry name" value="Chloroperoxidase"/>
</dbReference>
<dbReference type="SUPFAM" id="SSF47571">
    <property type="entry name" value="Cloroperoxidase"/>
    <property type="match status" value="1"/>
</dbReference>
<dbReference type="Proteomes" id="UP000054279">
    <property type="component" value="Unassembled WGS sequence"/>
</dbReference>
<dbReference type="OrthoDB" id="2542103at2759"/>
<dbReference type="HOGENOM" id="CLU_029871_1_0_1"/>
<gene>
    <name evidence="9" type="ORF">M422DRAFT_143608</name>
</gene>
<keyword evidence="4" id="KW-0479">Metal-binding</keyword>
<evidence type="ECO:0000256" key="4">
    <source>
        <dbReference type="ARBA" id="ARBA00022723"/>
    </source>
</evidence>
<keyword evidence="5" id="KW-0560">Oxidoreductase</keyword>
<protein>
    <recommendedName>
        <fullName evidence="8">Heme haloperoxidase family profile domain-containing protein</fullName>
    </recommendedName>
</protein>
<evidence type="ECO:0000256" key="1">
    <source>
        <dbReference type="ARBA" id="ARBA00001970"/>
    </source>
</evidence>
<keyword evidence="10" id="KW-1185">Reference proteome</keyword>
<feature type="domain" description="Heme haloperoxidase family profile" evidence="8">
    <location>
        <begin position="1"/>
        <end position="114"/>
    </location>
</feature>
<proteinExistence type="inferred from homology"/>
<dbReference type="GO" id="GO:0046872">
    <property type="term" value="F:metal ion binding"/>
    <property type="evidence" value="ECO:0007669"/>
    <property type="project" value="UniProtKB-KW"/>
</dbReference>
<feature type="non-terminal residue" evidence="9">
    <location>
        <position position="1"/>
    </location>
</feature>
<dbReference type="EMBL" id="KN837258">
    <property type="protein sequence ID" value="KIJ30608.1"/>
    <property type="molecule type" value="Genomic_DNA"/>
</dbReference>
<reference evidence="9 10" key="1">
    <citation type="submission" date="2014-06" db="EMBL/GenBank/DDBJ databases">
        <title>Evolutionary Origins and Diversification of the Mycorrhizal Mutualists.</title>
        <authorList>
            <consortium name="DOE Joint Genome Institute"/>
            <consortium name="Mycorrhizal Genomics Consortium"/>
            <person name="Kohler A."/>
            <person name="Kuo A."/>
            <person name="Nagy L.G."/>
            <person name="Floudas D."/>
            <person name="Copeland A."/>
            <person name="Barry K.W."/>
            <person name="Cichocki N."/>
            <person name="Veneault-Fourrey C."/>
            <person name="LaButti K."/>
            <person name="Lindquist E.A."/>
            <person name="Lipzen A."/>
            <person name="Lundell T."/>
            <person name="Morin E."/>
            <person name="Murat C."/>
            <person name="Riley R."/>
            <person name="Ohm R."/>
            <person name="Sun H."/>
            <person name="Tunlid A."/>
            <person name="Henrissat B."/>
            <person name="Grigoriev I.V."/>
            <person name="Hibbett D.S."/>
            <person name="Martin F."/>
        </authorList>
    </citation>
    <scope>NUCLEOTIDE SEQUENCE [LARGE SCALE GENOMIC DNA]</scope>
    <source>
        <strain evidence="9 10">SS14</strain>
    </source>
</reference>
<evidence type="ECO:0000313" key="10">
    <source>
        <dbReference type="Proteomes" id="UP000054279"/>
    </source>
</evidence>
<organism evidence="9 10">
    <name type="scientific">Sphaerobolus stellatus (strain SS14)</name>
    <dbReference type="NCBI Taxonomy" id="990650"/>
    <lineage>
        <taxon>Eukaryota</taxon>
        <taxon>Fungi</taxon>
        <taxon>Dikarya</taxon>
        <taxon>Basidiomycota</taxon>
        <taxon>Agaricomycotina</taxon>
        <taxon>Agaricomycetes</taxon>
        <taxon>Phallomycetidae</taxon>
        <taxon>Geastrales</taxon>
        <taxon>Sphaerobolaceae</taxon>
        <taxon>Sphaerobolus</taxon>
    </lineage>
</organism>
<evidence type="ECO:0000256" key="7">
    <source>
        <dbReference type="ARBA" id="ARBA00025795"/>
    </source>
</evidence>
<dbReference type="PANTHER" id="PTHR33577">
    <property type="entry name" value="STERIGMATOCYSTIN BIOSYNTHESIS PEROXIDASE STCC-RELATED"/>
    <property type="match status" value="1"/>
</dbReference>
<evidence type="ECO:0000256" key="2">
    <source>
        <dbReference type="ARBA" id="ARBA00022559"/>
    </source>
</evidence>
<sequence>RGPCSALNTLANLGYLPRSGVARPDQLVTAVMEALNLGNDFAKFLVYQAFLMNGNPLTNLMSIEMKTPLTVQDPPKPALVGGPSQHGSFEADTSMSCVDAFFGDPAAFNGIRFD</sequence>
<feature type="non-terminal residue" evidence="9">
    <location>
        <position position="114"/>
    </location>
</feature>